<sequence>MFVSEAHRSPAAVLPSVNLLHSEQTLNPIFIRTWMGDLLGKSCGLVEPTDVLQVAALEMVRISSFKKNAN</sequence>
<reference evidence="1" key="2">
    <citation type="journal article" date="2015" name="Fish Shellfish Immunol.">
        <title>Early steps in the European eel (Anguilla anguilla)-Vibrio vulnificus interaction in the gills: Role of the RtxA13 toxin.</title>
        <authorList>
            <person name="Callol A."/>
            <person name="Pajuelo D."/>
            <person name="Ebbesson L."/>
            <person name="Teles M."/>
            <person name="MacKenzie S."/>
            <person name="Amaro C."/>
        </authorList>
    </citation>
    <scope>NUCLEOTIDE SEQUENCE</scope>
</reference>
<name>A0A0E9T386_ANGAN</name>
<reference evidence="1" key="1">
    <citation type="submission" date="2014-11" db="EMBL/GenBank/DDBJ databases">
        <authorList>
            <person name="Amaro Gonzalez C."/>
        </authorList>
    </citation>
    <scope>NUCLEOTIDE SEQUENCE</scope>
</reference>
<accession>A0A0E9T386</accession>
<organism evidence="1">
    <name type="scientific">Anguilla anguilla</name>
    <name type="common">European freshwater eel</name>
    <name type="synonym">Muraena anguilla</name>
    <dbReference type="NCBI Taxonomy" id="7936"/>
    <lineage>
        <taxon>Eukaryota</taxon>
        <taxon>Metazoa</taxon>
        <taxon>Chordata</taxon>
        <taxon>Craniata</taxon>
        <taxon>Vertebrata</taxon>
        <taxon>Euteleostomi</taxon>
        <taxon>Actinopterygii</taxon>
        <taxon>Neopterygii</taxon>
        <taxon>Teleostei</taxon>
        <taxon>Anguilliformes</taxon>
        <taxon>Anguillidae</taxon>
        <taxon>Anguilla</taxon>
    </lineage>
</organism>
<protein>
    <submittedName>
        <fullName evidence="1">Uncharacterized protein</fullName>
    </submittedName>
</protein>
<dbReference type="EMBL" id="GBXM01060498">
    <property type="protein sequence ID" value="JAH48079.1"/>
    <property type="molecule type" value="Transcribed_RNA"/>
</dbReference>
<dbReference type="AlphaFoldDB" id="A0A0E9T386"/>
<evidence type="ECO:0000313" key="1">
    <source>
        <dbReference type="EMBL" id="JAH48079.1"/>
    </source>
</evidence>
<proteinExistence type="predicted"/>